<dbReference type="GO" id="GO:0000271">
    <property type="term" value="P:polysaccharide biosynthetic process"/>
    <property type="evidence" value="ECO:0007669"/>
    <property type="project" value="TreeGrafter"/>
</dbReference>
<dbReference type="InterPro" id="IPR011051">
    <property type="entry name" value="RmlC_Cupin_sf"/>
</dbReference>
<dbReference type="PANTHER" id="PTHR21047:SF2">
    <property type="entry name" value="THYMIDINE DIPHOSPHO-4-KETO-RHAMNOSE 3,5-EPIMERASE"/>
    <property type="match status" value="1"/>
</dbReference>
<dbReference type="InterPro" id="IPR014710">
    <property type="entry name" value="RmlC-like_jellyroll"/>
</dbReference>
<dbReference type="InterPro" id="IPR000888">
    <property type="entry name" value="RmlC-like"/>
</dbReference>
<evidence type="ECO:0008006" key="2">
    <source>
        <dbReference type="Google" id="ProtNLM"/>
    </source>
</evidence>
<dbReference type="Pfam" id="PF00908">
    <property type="entry name" value="dTDP_sugar_isom"/>
    <property type="match status" value="1"/>
</dbReference>
<dbReference type="GO" id="GO:0008830">
    <property type="term" value="F:dTDP-4-dehydrorhamnose 3,5-epimerase activity"/>
    <property type="evidence" value="ECO:0007669"/>
    <property type="project" value="InterPro"/>
</dbReference>
<dbReference type="AlphaFoldDB" id="A0A382UNJ4"/>
<dbReference type="PANTHER" id="PTHR21047">
    <property type="entry name" value="DTDP-6-DEOXY-D-GLUCOSE-3,5 EPIMERASE"/>
    <property type="match status" value="1"/>
</dbReference>
<feature type="non-terminal residue" evidence="1">
    <location>
        <position position="1"/>
    </location>
</feature>
<gene>
    <name evidence="1" type="ORF">METZ01_LOCUS388698</name>
</gene>
<proteinExistence type="predicted"/>
<dbReference type="SUPFAM" id="SSF51182">
    <property type="entry name" value="RmlC-like cupins"/>
    <property type="match status" value="1"/>
</dbReference>
<accession>A0A382UNJ4</accession>
<evidence type="ECO:0000313" key="1">
    <source>
        <dbReference type="EMBL" id="SVD35844.1"/>
    </source>
</evidence>
<sequence length="92" mass="10681">SPTFGKSEMVELSANNKRMLYVPEGFAHGYLVTSEMSIVIYKCTKLFDPNDEYGIIWNDNKIGLNWNYDSPIISKRDMELPTLEEQQLLPEY</sequence>
<dbReference type="EMBL" id="UINC01145607">
    <property type="protein sequence ID" value="SVD35844.1"/>
    <property type="molecule type" value="Genomic_DNA"/>
</dbReference>
<dbReference type="Gene3D" id="2.60.120.10">
    <property type="entry name" value="Jelly Rolls"/>
    <property type="match status" value="1"/>
</dbReference>
<protein>
    <recommendedName>
        <fullName evidence="2">dTDP-4-dehydrorhamnose 3,5-epimerase</fullName>
    </recommendedName>
</protein>
<reference evidence="1" key="1">
    <citation type="submission" date="2018-05" db="EMBL/GenBank/DDBJ databases">
        <authorList>
            <person name="Lanie J.A."/>
            <person name="Ng W.-L."/>
            <person name="Kazmierczak K.M."/>
            <person name="Andrzejewski T.M."/>
            <person name="Davidsen T.M."/>
            <person name="Wayne K.J."/>
            <person name="Tettelin H."/>
            <person name="Glass J.I."/>
            <person name="Rusch D."/>
            <person name="Podicherti R."/>
            <person name="Tsui H.-C.T."/>
            <person name="Winkler M.E."/>
        </authorList>
    </citation>
    <scope>NUCLEOTIDE SEQUENCE</scope>
</reference>
<dbReference type="GO" id="GO:0005829">
    <property type="term" value="C:cytosol"/>
    <property type="evidence" value="ECO:0007669"/>
    <property type="project" value="TreeGrafter"/>
</dbReference>
<organism evidence="1">
    <name type="scientific">marine metagenome</name>
    <dbReference type="NCBI Taxonomy" id="408172"/>
    <lineage>
        <taxon>unclassified sequences</taxon>
        <taxon>metagenomes</taxon>
        <taxon>ecological metagenomes</taxon>
    </lineage>
</organism>
<name>A0A382UNJ4_9ZZZZ</name>